<evidence type="ECO:0000313" key="2">
    <source>
        <dbReference type="EMBL" id="MRW91761.1"/>
    </source>
</evidence>
<dbReference type="SUPFAM" id="SSF55073">
    <property type="entry name" value="Nucleotide cyclase"/>
    <property type="match status" value="1"/>
</dbReference>
<keyword evidence="3" id="KW-1185">Reference proteome</keyword>
<dbReference type="Pfam" id="PF07494">
    <property type="entry name" value="Reg_prop"/>
    <property type="match status" value="1"/>
</dbReference>
<dbReference type="PANTHER" id="PTHR46663">
    <property type="entry name" value="DIGUANYLATE CYCLASE DGCT-RELATED"/>
    <property type="match status" value="1"/>
</dbReference>
<proteinExistence type="predicted"/>
<dbReference type="SMART" id="SM00267">
    <property type="entry name" value="GGDEF"/>
    <property type="match status" value="1"/>
</dbReference>
<sequence length="1015" mass="110049">MPYSNVPSLPRLTRLLRAAAALCLLLNLLNLLVHGPASAGSAPRWAGLAHTSFRHLPQLDLSSGMCFAQDAQGFVWIGTQAGLVRWDGNRYVKYVADAARDDALPDSYLTSLHIDSNGRLWAGMNSGGLVRYDAARDRFVRYNGLRDPRVSAITDDGQGGLWIANGAGLDHLAADGKFNRLGDDWGAAALRDTGIDTLLRDADGTLWAGTRSGLFQLRQGQPARQVALGGKTGLAVVQLLRDSAQRLWIGTRTSGVFLLAADGAGATPLIESGPVSTLQHEWIWSMIEAAPGEIWFGTSGANGGIVVLDVQNNVTHRIRHRSDSPDSLFDNDIMAMYRERSGVIYVSHMTGTSQHNPQPRMVATIRHAEAERSGVLSVPAMMQAPDGKLWLGTLSNGIDIIDPYRGYIGRVAAGASLPQGRVLALAPGPDGEVYIGTQRGLFVTSADGSHTRRVRLPQRRDEEEVWVLTMVGRTLWLGGLDGVWALDLPPGGQPRVLRHESKSLGDSRVSAILPAGDEVWVGTRNGLARLGPDAVEVIPSELAAPDRLPPGYVSSLLIDGQGRLWISNFGTGLVVLERTDADGRRRFRRLGMQQGLPDSGANKLLQDRDGMIWASTDNGLARIDPRTLAVRSFGGAEGVHIQTYWTNSGTIGADGELLFGGLSGVSVVRPQWQNAWQYQPPVVVTRILLNDQDIPSGIYNTGLGAKAPPITVSTAARERGFSVEFAALDYTAPERNHYAYQLKGFDSGWVNSEAGLRRASYNNLPPGDYLLQLRGSNRNGDWSAPLQVPVRVLPAWHQQPLTRVALAVLALLLCFGLLQARTAYLRRRQRELEAMVQARTAELRATQAQLETLAYGDPLTGLANRRLFNDQLRHLTAQAERGGPAFTLLLIDLDRFKPVNDTFGHDAGDAVLIASADRLRTAIREADRPFRLGGDEFAVLLAQATDADTLAPVCARILDSMATPLPHGEAVITISASVGAAIYRPGDSHEQVYKRADIALYNAKAAGRHTWRLAE</sequence>
<accession>A0A6I2L0S5</accession>
<dbReference type="Pfam" id="PF00990">
    <property type="entry name" value="GGDEF"/>
    <property type="match status" value="1"/>
</dbReference>
<dbReference type="AlphaFoldDB" id="A0A6I2L0S5"/>
<dbReference type="InterPro" id="IPR031815">
    <property type="entry name" value="DUF5074"/>
</dbReference>
<dbReference type="Gene3D" id="3.30.70.270">
    <property type="match status" value="1"/>
</dbReference>
<dbReference type="InterPro" id="IPR013783">
    <property type="entry name" value="Ig-like_fold"/>
</dbReference>
<dbReference type="GO" id="GO:0003824">
    <property type="term" value="F:catalytic activity"/>
    <property type="evidence" value="ECO:0007669"/>
    <property type="project" value="UniProtKB-ARBA"/>
</dbReference>
<dbReference type="InterPro" id="IPR052163">
    <property type="entry name" value="DGC-Regulatory_Protein"/>
</dbReference>
<dbReference type="FunFam" id="3.30.70.270:FF:000001">
    <property type="entry name" value="Diguanylate cyclase domain protein"/>
    <property type="match status" value="1"/>
</dbReference>
<dbReference type="Gene3D" id="2.130.10.10">
    <property type="entry name" value="YVTN repeat-like/Quinoprotein amine dehydrogenase"/>
    <property type="match status" value="2"/>
</dbReference>
<reference evidence="2 3" key="1">
    <citation type="submission" date="2019-11" db="EMBL/GenBank/DDBJ databases">
        <title>Novel species isolated from a subtropical stream in China.</title>
        <authorList>
            <person name="Lu H."/>
        </authorList>
    </citation>
    <scope>NUCLEOTIDE SEQUENCE [LARGE SCALE GENOMIC DNA]</scope>
    <source>
        <strain evidence="2 3">FT80W</strain>
    </source>
</reference>
<evidence type="ECO:0000259" key="1">
    <source>
        <dbReference type="PROSITE" id="PS50887"/>
    </source>
</evidence>
<dbReference type="CDD" id="cd01949">
    <property type="entry name" value="GGDEF"/>
    <property type="match status" value="1"/>
</dbReference>
<comment type="caution">
    <text evidence="2">The sequence shown here is derived from an EMBL/GenBank/DDBJ whole genome shotgun (WGS) entry which is preliminary data.</text>
</comment>
<dbReference type="Pfam" id="PF07495">
    <property type="entry name" value="Y_Y_Y"/>
    <property type="match status" value="1"/>
</dbReference>
<dbReference type="SUPFAM" id="SSF63829">
    <property type="entry name" value="Calcium-dependent phosphotriesterase"/>
    <property type="match status" value="3"/>
</dbReference>
<feature type="domain" description="GGDEF" evidence="1">
    <location>
        <begin position="884"/>
        <end position="1015"/>
    </location>
</feature>
<dbReference type="PANTHER" id="PTHR46663:SF2">
    <property type="entry name" value="GGDEF DOMAIN-CONTAINING PROTEIN"/>
    <property type="match status" value="1"/>
</dbReference>
<dbReference type="InterPro" id="IPR015943">
    <property type="entry name" value="WD40/YVTN_repeat-like_dom_sf"/>
</dbReference>
<dbReference type="InterPro" id="IPR011110">
    <property type="entry name" value="Reg_prop"/>
</dbReference>
<dbReference type="InterPro" id="IPR043128">
    <property type="entry name" value="Rev_trsase/Diguanyl_cyclase"/>
</dbReference>
<dbReference type="InterPro" id="IPR011123">
    <property type="entry name" value="Y_Y_Y"/>
</dbReference>
<dbReference type="EMBL" id="WKJK01000008">
    <property type="protein sequence ID" value="MRW91761.1"/>
    <property type="molecule type" value="Genomic_DNA"/>
</dbReference>
<gene>
    <name evidence="2" type="ORF">GJ699_17340</name>
</gene>
<dbReference type="NCBIfam" id="TIGR00254">
    <property type="entry name" value="GGDEF"/>
    <property type="match status" value="1"/>
</dbReference>
<dbReference type="Gene3D" id="2.60.40.10">
    <property type="entry name" value="Immunoglobulins"/>
    <property type="match status" value="1"/>
</dbReference>
<dbReference type="PROSITE" id="PS50887">
    <property type="entry name" value="GGDEF"/>
    <property type="match status" value="1"/>
</dbReference>
<organism evidence="2 3">
    <name type="scientific">Duganella guangzhouensis</name>
    <dbReference type="NCBI Taxonomy" id="2666084"/>
    <lineage>
        <taxon>Bacteria</taxon>
        <taxon>Pseudomonadati</taxon>
        <taxon>Pseudomonadota</taxon>
        <taxon>Betaproteobacteria</taxon>
        <taxon>Burkholderiales</taxon>
        <taxon>Oxalobacteraceae</taxon>
        <taxon>Telluria group</taxon>
        <taxon>Duganella</taxon>
    </lineage>
</organism>
<dbReference type="InterPro" id="IPR000160">
    <property type="entry name" value="GGDEF_dom"/>
</dbReference>
<dbReference type="Proteomes" id="UP000433309">
    <property type="component" value="Unassembled WGS sequence"/>
</dbReference>
<dbReference type="RefSeq" id="WP_154378465.1">
    <property type="nucleotide sequence ID" value="NZ_WKJK01000008.1"/>
</dbReference>
<name>A0A6I2L0S5_9BURK</name>
<dbReference type="Pfam" id="PF16819">
    <property type="entry name" value="DUF5074"/>
    <property type="match status" value="1"/>
</dbReference>
<dbReference type="InterPro" id="IPR029787">
    <property type="entry name" value="Nucleotide_cyclase"/>
</dbReference>
<evidence type="ECO:0000313" key="3">
    <source>
        <dbReference type="Proteomes" id="UP000433309"/>
    </source>
</evidence>
<protein>
    <submittedName>
        <fullName evidence="2">Diguanylate cyclase</fullName>
    </submittedName>
</protein>